<dbReference type="Pfam" id="PF12763">
    <property type="entry name" value="EH"/>
    <property type="match status" value="3"/>
</dbReference>
<dbReference type="SUPFAM" id="SSF47473">
    <property type="entry name" value="EF-hand"/>
    <property type="match status" value="3"/>
</dbReference>
<feature type="compositionally biased region" description="Low complexity" evidence="2">
    <location>
        <begin position="729"/>
        <end position="740"/>
    </location>
</feature>
<accession>G7DYM5</accession>
<feature type="compositionally biased region" description="Basic and acidic residues" evidence="2">
    <location>
        <begin position="1037"/>
        <end position="1050"/>
    </location>
</feature>
<evidence type="ECO:0000256" key="2">
    <source>
        <dbReference type="SAM" id="MobiDB-lite"/>
    </source>
</evidence>
<feature type="compositionally biased region" description="Acidic residues" evidence="2">
    <location>
        <begin position="933"/>
        <end position="943"/>
    </location>
</feature>
<evidence type="ECO:0000256" key="1">
    <source>
        <dbReference type="SAM" id="Coils"/>
    </source>
</evidence>
<dbReference type="Gene3D" id="1.10.8.10">
    <property type="entry name" value="DNA helicase RuvA subunit, C-terminal domain"/>
    <property type="match status" value="1"/>
</dbReference>
<dbReference type="Pfam" id="PF00627">
    <property type="entry name" value="UBA"/>
    <property type="match status" value="1"/>
</dbReference>
<dbReference type="InterPro" id="IPR000261">
    <property type="entry name" value="EH_dom"/>
</dbReference>
<feature type="region of interest" description="Disordered" evidence="2">
    <location>
        <begin position="807"/>
        <end position="969"/>
    </location>
</feature>
<evidence type="ECO:0000259" key="5">
    <source>
        <dbReference type="PROSITE" id="PS50222"/>
    </source>
</evidence>
<feature type="region of interest" description="Disordered" evidence="2">
    <location>
        <begin position="713"/>
        <end position="783"/>
    </location>
</feature>
<dbReference type="SUPFAM" id="SSF46934">
    <property type="entry name" value="UBA-like"/>
    <property type="match status" value="1"/>
</dbReference>
<dbReference type="GO" id="GO:0006897">
    <property type="term" value="P:endocytosis"/>
    <property type="evidence" value="ECO:0007669"/>
    <property type="project" value="TreeGrafter"/>
</dbReference>
<dbReference type="GO" id="GO:0016197">
    <property type="term" value="P:endosomal transport"/>
    <property type="evidence" value="ECO:0007669"/>
    <property type="project" value="TreeGrafter"/>
</dbReference>
<feature type="compositionally biased region" description="Basic and acidic residues" evidence="2">
    <location>
        <begin position="567"/>
        <end position="577"/>
    </location>
</feature>
<dbReference type="GO" id="GO:0005737">
    <property type="term" value="C:cytoplasm"/>
    <property type="evidence" value="ECO:0007669"/>
    <property type="project" value="TreeGrafter"/>
</dbReference>
<feature type="coiled-coil region" evidence="1">
    <location>
        <begin position="615"/>
        <end position="691"/>
    </location>
</feature>
<feature type="compositionally biased region" description="Polar residues" evidence="2">
    <location>
        <begin position="809"/>
        <end position="825"/>
    </location>
</feature>
<feature type="compositionally biased region" description="Polar residues" evidence="2">
    <location>
        <begin position="1143"/>
        <end position="1154"/>
    </location>
</feature>
<feature type="compositionally biased region" description="Polar residues" evidence="2">
    <location>
        <begin position="449"/>
        <end position="458"/>
    </location>
</feature>
<dbReference type="AlphaFoldDB" id="G7DYM5"/>
<feature type="region of interest" description="Disordered" evidence="2">
    <location>
        <begin position="222"/>
        <end position="250"/>
    </location>
</feature>
<dbReference type="STRING" id="764103.G7DYM5"/>
<dbReference type="PANTHER" id="PTHR11216:SF170">
    <property type="entry name" value="DYNAMIN ASSOCIATED PROTEIN 160, ISOFORM D"/>
    <property type="match status" value="1"/>
</dbReference>
<proteinExistence type="predicted"/>
<dbReference type="HOGENOM" id="CLU_006395_0_0_1"/>
<dbReference type="CDD" id="cd14270">
    <property type="entry name" value="UBA"/>
    <property type="match status" value="1"/>
</dbReference>
<dbReference type="SMART" id="SM00027">
    <property type="entry name" value="EH"/>
    <property type="match status" value="3"/>
</dbReference>
<dbReference type="Gene3D" id="1.10.238.10">
    <property type="entry name" value="EF-hand"/>
    <property type="match status" value="3"/>
</dbReference>
<feature type="compositionally biased region" description="Low complexity" evidence="2">
    <location>
        <begin position="539"/>
        <end position="549"/>
    </location>
</feature>
<protein>
    <submittedName>
        <fullName evidence="6">Uncharacterized protein</fullName>
    </submittedName>
</protein>
<organism evidence="6 7">
    <name type="scientific">Mixia osmundae (strain CBS 9802 / IAM 14324 / JCM 22182 / KY 12970)</name>
    <dbReference type="NCBI Taxonomy" id="764103"/>
    <lineage>
        <taxon>Eukaryota</taxon>
        <taxon>Fungi</taxon>
        <taxon>Dikarya</taxon>
        <taxon>Basidiomycota</taxon>
        <taxon>Pucciniomycotina</taxon>
        <taxon>Mixiomycetes</taxon>
        <taxon>Mixiales</taxon>
        <taxon>Mixiaceae</taxon>
        <taxon>Mixia</taxon>
    </lineage>
</organism>
<dbReference type="GO" id="GO:0005509">
    <property type="term" value="F:calcium ion binding"/>
    <property type="evidence" value="ECO:0007669"/>
    <property type="project" value="InterPro"/>
</dbReference>
<sequence>MSISAAPELSLSAEEKEAYPYFFRQADIEQMGVLTGETAVKFFAKSHLPGATLGTIWSVADSGNVGFLTPEAFNVALRLIAHAQSGSSPAINEATARKATSLPTFQGLTPPKARTSSVQATTPSLTIAPEDKGRFLRMFAGAGAVNGLLDGEKAKDIFIRSQLPVEKLGEIWTLADRQARGSLDATDFIVGMALIQAAMSGKLQTIPSTLPASFYAQASAGAVPANPPTPQRQSSSMLPNINRQSTGSIGSAAPIIPRQITGNQQAAIPRQLTGQASPARQFSQTNIMPRQTISPSTTGTGSNNMYSLFQSQQKQQQSLAWDITPEDKSIADGFFDELDPSRQGFIEGQVAVPFFLRSGLSEAILAQIWDLSDVRSEGRLDREEFAIAMRLITDTTNDKVVPTTLPASLVPPSMRAQQAPSGLPNAFVQAPTGPQRDLLDMDDNDDDPITSQALTSSPVPVKRGLSSPTPAAGTPFAPTSAFGKTMTAPNSAPSPGTSATAPARPSTSATPSFMAPPALKPQGTGNSLKKSVGFSDNFASAPSPIASAAEDSEEEEEDPAETQRQLTEAEKTEESLRTKRTNYAKTVGSNDEMVSSLKTKLVETKAAHETHQKTIVELQARQKQQSIELAGLKEQTISAESELSALRLERDEIEQTLMRGKEEVRQLQARLESVTTETNGLKASIEQAKKDARQHKGLLAISRKQLATAELEQDKAAGSLAEAQKDVEASAAALPAHASPIDSRGLSPDVASPSSVKSRNPFDSFAPPVNAEPSAQRSSGHLSPVTAAAGGAAATGLATGVAALAVSEHGQSSEHAAAGQSQSPFDTGFDDAFGEDLPAASTNSNAAAPPTSFDDAFAAFDEPSAPNGASDRALEPDSPATITETAAAAPIASPDEQFSEAAPTHSPTDALSPTSQQTTIPGGFGSDPLEVGSDSEEEDEGPEDVQPSRFAHARNESDTSAYDEALSSPRHDLSVGSALGDVPAFTAAPAFSATPKAVTPATTGQSAGFGPSGEFEDAFSDLEAPRAAQDTTFGSADDSHAFDADFDKAFDPSFAEPQTNGNKSVAFDDAFAGFDSPAPSVPSSTAAAPGSSFDDFFGSQNQPQGSSSSPAPPFSVATLAPPISSPPSNSRSQRGPAPKLPERTTSPTQSSTKDSAAVKELTAMGFSRTAAIQALAKYDNDLARATNYLIDT</sequence>
<name>G7DYM5_MIXOS</name>
<dbReference type="eggNOG" id="KOG0998">
    <property type="taxonomic scope" value="Eukaryota"/>
</dbReference>
<dbReference type="SMART" id="SM00165">
    <property type="entry name" value="UBA"/>
    <property type="match status" value="1"/>
</dbReference>
<feature type="compositionally biased region" description="Low complexity" evidence="2">
    <location>
        <begin position="1076"/>
        <end position="1109"/>
    </location>
</feature>
<dbReference type="OrthoDB" id="524326at2759"/>
<keyword evidence="1" id="KW-0175">Coiled coil</keyword>
<feature type="compositionally biased region" description="Low complexity" evidence="2">
    <location>
        <begin position="466"/>
        <end position="512"/>
    </location>
</feature>
<gene>
    <name evidence="6" type="primary">Mo02342</name>
    <name evidence="6" type="ORF">E5Q_02342</name>
</gene>
<evidence type="ECO:0000313" key="6">
    <source>
        <dbReference type="EMBL" id="GAA95685.1"/>
    </source>
</evidence>
<keyword evidence="7" id="KW-1185">Reference proteome</keyword>
<dbReference type="InterPro" id="IPR015940">
    <property type="entry name" value="UBA"/>
</dbReference>
<evidence type="ECO:0000259" key="3">
    <source>
        <dbReference type="PROSITE" id="PS50030"/>
    </source>
</evidence>
<dbReference type="PROSITE" id="PS50222">
    <property type="entry name" value="EF_HAND_2"/>
    <property type="match status" value="1"/>
</dbReference>
<feature type="domain" description="EH" evidence="4">
    <location>
        <begin position="131"/>
        <end position="221"/>
    </location>
</feature>
<evidence type="ECO:0000259" key="4">
    <source>
        <dbReference type="PROSITE" id="PS50031"/>
    </source>
</evidence>
<dbReference type="InterPro" id="IPR002048">
    <property type="entry name" value="EF_hand_dom"/>
</dbReference>
<feature type="compositionally biased region" description="Polar residues" evidence="2">
    <location>
        <begin position="231"/>
        <end position="249"/>
    </location>
</feature>
<feature type="region of interest" description="Disordered" evidence="2">
    <location>
        <begin position="411"/>
        <end position="593"/>
    </location>
</feature>
<dbReference type="PROSITE" id="PS50031">
    <property type="entry name" value="EH"/>
    <property type="match status" value="3"/>
</dbReference>
<dbReference type="EMBL" id="BABT02000062">
    <property type="protein sequence ID" value="GAA95685.1"/>
    <property type="molecule type" value="Genomic_DNA"/>
</dbReference>
<reference evidence="6 7" key="2">
    <citation type="journal article" date="2012" name="Open Biol.">
        <title>Characteristics of nucleosomes and linker DNA regions on the genome of the basidiomycete Mixia osmundae revealed by mono- and dinucleosome mapping.</title>
        <authorList>
            <person name="Nishida H."/>
            <person name="Kondo S."/>
            <person name="Matsumoto T."/>
            <person name="Suzuki Y."/>
            <person name="Yoshikawa H."/>
            <person name="Taylor T.D."/>
            <person name="Sugiyama J."/>
        </authorList>
    </citation>
    <scope>NUCLEOTIDE SEQUENCE [LARGE SCALE GENOMIC DNA]</scope>
    <source>
        <strain evidence="7">CBS 9802 / IAM 14324 / JCM 22182 / KY 12970</strain>
    </source>
</reference>
<feature type="domain" description="EF-hand" evidence="5">
    <location>
        <begin position="360"/>
        <end position="395"/>
    </location>
</feature>
<dbReference type="Proteomes" id="UP000009131">
    <property type="component" value="Unassembled WGS sequence"/>
</dbReference>
<feature type="domain" description="EH" evidence="4">
    <location>
        <begin position="327"/>
        <end position="416"/>
    </location>
</feature>
<dbReference type="PANTHER" id="PTHR11216">
    <property type="entry name" value="EH DOMAIN"/>
    <property type="match status" value="1"/>
</dbReference>
<feature type="compositionally biased region" description="Low complexity" evidence="2">
    <location>
        <begin position="838"/>
        <end position="852"/>
    </location>
</feature>
<dbReference type="InterPro" id="IPR009060">
    <property type="entry name" value="UBA-like_sf"/>
</dbReference>
<dbReference type="CDD" id="cd00052">
    <property type="entry name" value="EH"/>
    <property type="match status" value="3"/>
</dbReference>
<feature type="compositionally biased region" description="Low complexity" evidence="2">
    <location>
        <begin position="878"/>
        <end position="894"/>
    </location>
</feature>
<feature type="domain" description="UBA" evidence="3">
    <location>
        <begin position="1152"/>
        <end position="1192"/>
    </location>
</feature>
<dbReference type="PROSITE" id="PS50030">
    <property type="entry name" value="UBA"/>
    <property type="match status" value="1"/>
</dbReference>
<feature type="compositionally biased region" description="Acidic residues" evidence="2">
    <location>
        <begin position="550"/>
        <end position="560"/>
    </location>
</feature>
<dbReference type="InterPro" id="IPR011992">
    <property type="entry name" value="EF-hand-dom_pair"/>
</dbReference>
<dbReference type="InParanoid" id="G7DYM5"/>
<comment type="caution">
    <text evidence="6">The sequence shown here is derived from an EMBL/GenBank/DDBJ whole genome shotgun (WGS) entry which is preliminary data.</text>
</comment>
<reference evidence="6 7" key="1">
    <citation type="journal article" date="2011" name="J. Gen. Appl. Microbiol.">
        <title>Draft genome sequencing of the enigmatic basidiomycete Mixia osmundae.</title>
        <authorList>
            <person name="Nishida H."/>
            <person name="Nagatsuka Y."/>
            <person name="Sugiyama J."/>
        </authorList>
    </citation>
    <scope>NUCLEOTIDE SEQUENCE [LARGE SCALE GENOMIC DNA]</scope>
    <source>
        <strain evidence="7">CBS 9802 / IAM 14324 / JCM 22182 / KY 12970</strain>
    </source>
</reference>
<dbReference type="SUPFAM" id="SSF57997">
    <property type="entry name" value="Tropomyosin"/>
    <property type="match status" value="1"/>
</dbReference>
<feature type="compositionally biased region" description="Polar residues" evidence="2">
    <location>
        <begin position="581"/>
        <end position="593"/>
    </location>
</feature>
<feature type="domain" description="EH" evidence="4">
    <location>
        <begin position="15"/>
        <end position="103"/>
    </location>
</feature>
<feature type="compositionally biased region" description="Low complexity" evidence="2">
    <location>
        <begin position="1126"/>
        <end position="1136"/>
    </location>
</feature>
<feature type="compositionally biased region" description="Polar residues" evidence="2">
    <location>
        <begin position="905"/>
        <end position="920"/>
    </location>
</feature>
<dbReference type="GO" id="GO:0005886">
    <property type="term" value="C:plasma membrane"/>
    <property type="evidence" value="ECO:0007669"/>
    <property type="project" value="TreeGrafter"/>
</dbReference>
<evidence type="ECO:0000313" key="7">
    <source>
        <dbReference type="Proteomes" id="UP000009131"/>
    </source>
</evidence>
<feature type="region of interest" description="Disordered" evidence="2">
    <location>
        <begin position="992"/>
        <end position="1156"/>
    </location>
</feature>